<dbReference type="EMBL" id="UINC01038541">
    <property type="protein sequence ID" value="SVB35698.1"/>
    <property type="molecule type" value="Genomic_DNA"/>
</dbReference>
<evidence type="ECO:0000313" key="1">
    <source>
        <dbReference type="EMBL" id="SVB35698.1"/>
    </source>
</evidence>
<name>A0A382DB99_9ZZZZ</name>
<accession>A0A382DB99</accession>
<organism evidence="1">
    <name type="scientific">marine metagenome</name>
    <dbReference type="NCBI Taxonomy" id="408172"/>
    <lineage>
        <taxon>unclassified sequences</taxon>
        <taxon>metagenomes</taxon>
        <taxon>ecological metagenomes</taxon>
    </lineage>
</organism>
<protein>
    <recommendedName>
        <fullName evidence="2">SPOR domain-containing protein</fullName>
    </recommendedName>
</protein>
<sequence>MKTFSQYLEEANSKYIVSKNPNDKKWYVMGHVGNNKWMPVSNGFKNKSQAQKWAKSQDKVDIAARGEI</sequence>
<dbReference type="AlphaFoldDB" id="A0A382DB99"/>
<evidence type="ECO:0008006" key="2">
    <source>
        <dbReference type="Google" id="ProtNLM"/>
    </source>
</evidence>
<reference evidence="1" key="1">
    <citation type="submission" date="2018-05" db="EMBL/GenBank/DDBJ databases">
        <authorList>
            <person name="Lanie J.A."/>
            <person name="Ng W.-L."/>
            <person name="Kazmierczak K.M."/>
            <person name="Andrzejewski T.M."/>
            <person name="Davidsen T.M."/>
            <person name="Wayne K.J."/>
            <person name="Tettelin H."/>
            <person name="Glass J.I."/>
            <person name="Rusch D."/>
            <person name="Podicherti R."/>
            <person name="Tsui H.-C.T."/>
            <person name="Winkler M.E."/>
        </authorList>
    </citation>
    <scope>NUCLEOTIDE SEQUENCE</scope>
</reference>
<gene>
    <name evidence="1" type="ORF">METZ01_LOCUS188552</name>
</gene>
<proteinExistence type="predicted"/>